<dbReference type="InterPro" id="IPR013083">
    <property type="entry name" value="Znf_RING/FYVE/PHD"/>
</dbReference>
<protein>
    <recommendedName>
        <fullName evidence="4">RING-type domain-containing protein</fullName>
    </recommendedName>
</protein>
<evidence type="ECO:0000256" key="1">
    <source>
        <dbReference type="PROSITE-ProRule" id="PRU00175"/>
    </source>
</evidence>
<keyword evidence="3" id="KW-0812">Transmembrane</keyword>
<dbReference type="Gene3D" id="3.30.40.10">
    <property type="entry name" value="Zinc/RING finger domain, C3HC4 (zinc finger)"/>
    <property type="match status" value="1"/>
</dbReference>
<evidence type="ECO:0000313" key="5">
    <source>
        <dbReference type="EMBL" id="KAK0554125.1"/>
    </source>
</evidence>
<evidence type="ECO:0000259" key="4">
    <source>
        <dbReference type="PROSITE" id="PS50089"/>
    </source>
</evidence>
<keyword evidence="1" id="KW-0862">Zinc</keyword>
<dbReference type="InterPro" id="IPR052828">
    <property type="entry name" value="NELF-A_domain"/>
</dbReference>
<dbReference type="InterPro" id="IPR001841">
    <property type="entry name" value="Znf_RING"/>
</dbReference>
<feature type="region of interest" description="Disordered" evidence="2">
    <location>
        <begin position="770"/>
        <end position="799"/>
    </location>
</feature>
<evidence type="ECO:0000313" key="6">
    <source>
        <dbReference type="Proteomes" id="UP001176517"/>
    </source>
</evidence>
<evidence type="ECO:0000256" key="2">
    <source>
        <dbReference type="SAM" id="MobiDB-lite"/>
    </source>
</evidence>
<dbReference type="AlphaFoldDB" id="A0AAN6GRA1"/>
<dbReference type="Pfam" id="PF13639">
    <property type="entry name" value="zf-RING_2"/>
    <property type="match status" value="1"/>
</dbReference>
<accession>A0AAN6GRA1</accession>
<dbReference type="EMBL" id="JAPDMZ010000041">
    <property type="protein sequence ID" value="KAK0554125.1"/>
    <property type="molecule type" value="Genomic_DNA"/>
</dbReference>
<sequence>MTTVASAGPSGSASTSASTSAQAQAQAQDRPSTEQQPQPQQQPQPPTQYDFTRRMTPQQHRAMRAALDELVRGASDDIPRHDLPRVGDEAHLAALGQQNNAALRALLAENNDALRVRRNFFAASLSAIRDMNRIRKFLLGLRLFLAIAQLAVGLTIVSLNSSHGDSAGAGYDPFKPFQDPSQPICRPSAMLVFLSLHITRVAINLPVDLYLSLSPHRSNRARRPGAEGLQARERTRAIGSLMLDRRIAKVSDFLALAHVVLFIVGNYTLYSSSECAKAPSRSVPLFWTTFAFLAIDYLSIVEITLLALAVIFFLPVVIFLLRLFGIADRFGAGEIRPEHKKISQETVDDQIPLVFYRPAEEEEEGKKNITADNTVSLEEAAGIPLPPSGAQTPLASPPLSPRKPRSLMRDQSFTARSQRSVSASVRSIGSASNLNTSNSPNTPPAASTSANTLAGAVRRQGPLSRLLFARQASSSSIRPAASRQASISSAAQREQGGEEGIALNVLGASNQAGADTDSKGSGQGAALKSSARDEEADQILPLAPATPGKGPGGEADPLATGNSAQGQPYEGGVRRYPLPYPLHPLTANRATCPICLSDYIEPPDMEPAKWAALERRRIKTAEAAKAEEEANKKRKEEEESPRQGETGEAPATGEVTQGTETAPAHASSASAPSSSRPTSRFFGFVRSTRSSQQNAQTASSGSASPLAADSPTGPEETIEERDARLLSEIEDLDSEAFEPLRLMKCGHVLHRSCLDEWLTGVSGRCPVCSRPVLKTDDEEGKEEEGGAGAAAQARGEGAA</sequence>
<feature type="compositionally biased region" description="Polar residues" evidence="2">
    <location>
        <begin position="47"/>
        <end position="58"/>
    </location>
</feature>
<keyword evidence="6" id="KW-1185">Reference proteome</keyword>
<feature type="region of interest" description="Disordered" evidence="2">
    <location>
        <begin position="621"/>
        <end position="726"/>
    </location>
</feature>
<dbReference type="Proteomes" id="UP001176517">
    <property type="component" value="Unassembled WGS sequence"/>
</dbReference>
<feature type="compositionally biased region" description="Low complexity" evidence="2">
    <location>
        <begin position="789"/>
        <end position="799"/>
    </location>
</feature>
<organism evidence="5 6">
    <name type="scientific">Tilletia horrida</name>
    <dbReference type="NCBI Taxonomy" id="155126"/>
    <lineage>
        <taxon>Eukaryota</taxon>
        <taxon>Fungi</taxon>
        <taxon>Dikarya</taxon>
        <taxon>Basidiomycota</taxon>
        <taxon>Ustilaginomycotina</taxon>
        <taxon>Exobasidiomycetes</taxon>
        <taxon>Tilletiales</taxon>
        <taxon>Tilletiaceae</taxon>
        <taxon>Tilletia</taxon>
    </lineage>
</organism>
<evidence type="ECO:0000256" key="3">
    <source>
        <dbReference type="SAM" id="Phobius"/>
    </source>
</evidence>
<dbReference type="PROSITE" id="PS50089">
    <property type="entry name" value="ZF_RING_2"/>
    <property type="match status" value="1"/>
</dbReference>
<feature type="compositionally biased region" description="Low complexity" evidence="2">
    <location>
        <begin position="473"/>
        <end position="493"/>
    </location>
</feature>
<dbReference type="GO" id="GO:0008270">
    <property type="term" value="F:zinc ion binding"/>
    <property type="evidence" value="ECO:0007669"/>
    <property type="project" value="UniProtKB-KW"/>
</dbReference>
<comment type="caution">
    <text evidence="5">The sequence shown here is derived from an EMBL/GenBank/DDBJ whole genome shotgun (WGS) entry which is preliminary data.</text>
</comment>
<keyword evidence="3" id="KW-0472">Membrane</keyword>
<keyword evidence="1" id="KW-0863">Zinc-finger</keyword>
<keyword evidence="3" id="KW-1133">Transmembrane helix</keyword>
<dbReference type="PANTHER" id="PTHR13328">
    <property type="entry name" value="NEGATIVE ELONGATION FACTOR A NELF-A"/>
    <property type="match status" value="1"/>
</dbReference>
<feature type="region of interest" description="Disordered" evidence="2">
    <location>
        <begin position="512"/>
        <end position="572"/>
    </location>
</feature>
<feature type="domain" description="RING-type" evidence="4">
    <location>
        <begin position="742"/>
        <end position="769"/>
    </location>
</feature>
<proteinExistence type="predicted"/>
<feature type="compositionally biased region" description="Low complexity" evidence="2">
    <location>
        <begin position="1"/>
        <end position="28"/>
    </location>
</feature>
<feature type="region of interest" description="Disordered" evidence="2">
    <location>
        <begin position="381"/>
        <end position="452"/>
    </location>
</feature>
<feature type="transmembrane region" description="Helical" evidence="3">
    <location>
        <begin position="189"/>
        <end position="213"/>
    </location>
</feature>
<feature type="region of interest" description="Disordered" evidence="2">
    <location>
        <begin position="473"/>
        <end position="494"/>
    </location>
</feature>
<dbReference type="PANTHER" id="PTHR13328:SF4">
    <property type="entry name" value="NEGATIVE ELONGATION FACTOR A"/>
    <property type="match status" value="1"/>
</dbReference>
<feature type="compositionally biased region" description="Low complexity" evidence="2">
    <location>
        <begin position="415"/>
        <end position="452"/>
    </location>
</feature>
<feature type="transmembrane region" description="Helical" evidence="3">
    <location>
        <begin position="139"/>
        <end position="159"/>
    </location>
</feature>
<feature type="transmembrane region" description="Helical" evidence="3">
    <location>
        <begin position="290"/>
        <end position="321"/>
    </location>
</feature>
<feature type="transmembrane region" description="Helical" evidence="3">
    <location>
        <begin position="250"/>
        <end position="270"/>
    </location>
</feature>
<name>A0AAN6GRA1_9BASI</name>
<gene>
    <name evidence="5" type="ORF">OC846_002214</name>
</gene>
<feature type="compositionally biased region" description="Basic and acidic residues" evidence="2">
    <location>
        <begin position="621"/>
        <end position="642"/>
    </location>
</feature>
<feature type="region of interest" description="Disordered" evidence="2">
    <location>
        <begin position="1"/>
        <end position="58"/>
    </location>
</feature>
<feature type="compositionally biased region" description="Polar residues" evidence="2">
    <location>
        <begin position="687"/>
        <end position="703"/>
    </location>
</feature>
<dbReference type="SUPFAM" id="SSF57850">
    <property type="entry name" value="RING/U-box"/>
    <property type="match status" value="1"/>
</dbReference>
<reference evidence="5" key="1">
    <citation type="journal article" date="2023" name="PhytoFront">
        <title>Draft Genome Resources of Seven Strains of Tilletia horrida, Causal Agent of Kernel Smut of Rice.</title>
        <authorList>
            <person name="Khanal S."/>
            <person name="Antony Babu S."/>
            <person name="Zhou X.G."/>
        </authorList>
    </citation>
    <scope>NUCLEOTIDE SEQUENCE</scope>
    <source>
        <strain evidence="5">TX6</strain>
    </source>
</reference>
<keyword evidence="1" id="KW-0479">Metal-binding</keyword>
<feature type="compositionally biased region" description="Low complexity" evidence="2">
    <location>
        <begin position="661"/>
        <end position="680"/>
    </location>
</feature>